<feature type="region of interest" description="Disordered" evidence="2">
    <location>
        <begin position="391"/>
        <end position="423"/>
    </location>
</feature>
<accession>A0AAE1GT88</accession>
<keyword evidence="6" id="KW-1185">Reference proteome</keyword>
<evidence type="ECO:0000313" key="6">
    <source>
        <dbReference type="Proteomes" id="UP001219518"/>
    </source>
</evidence>
<dbReference type="AlphaFoldDB" id="A0AAE1GT88"/>
<proteinExistence type="predicted"/>
<feature type="compositionally biased region" description="Basic residues" evidence="2">
    <location>
        <begin position="414"/>
        <end position="423"/>
    </location>
</feature>
<dbReference type="PROSITE" id="PS51184">
    <property type="entry name" value="JMJC"/>
    <property type="match status" value="1"/>
</dbReference>
<organism evidence="5 6">
    <name type="scientific">Frankliniella fusca</name>
    <dbReference type="NCBI Taxonomy" id="407009"/>
    <lineage>
        <taxon>Eukaryota</taxon>
        <taxon>Metazoa</taxon>
        <taxon>Ecdysozoa</taxon>
        <taxon>Arthropoda</taxon>
        <taxon>Hexapoda</taxon>
        <taxon>Insecta</taxon>
        <taxon>Pterygota</taxon>
        <taxon>Neoptera</taxon>
        <taxon>Paraneoptera</taxon>
        <taxon>Thysanoptera</taxon>
        <taxon>Terebrantia</taxon>
        <taxon>Thripoidea</taxon>
        <taxon>Thripidae</taxon>
        <taxon>Frankliniella</taxon>
    </lineage>
</organism>
<dbReference type="GO" id="GO:0051864">
    <property type="term" value="F:histone H3K36 demethylase activity"/>
    <property type="evidence" value="ECO:0007669"/>
    <property type="project" value="TreeGrafter"/>
</dbReference>
<evidence type="ECO:0000313" key="5">
    <source>
        <dbReference type="EMBL" id="KAK3908537.1"/>
    </source>
</evidence>
<dbReference type="Pfam" id="PF02373">
    <property type="entry name" value="JmjC"/>
    <property type="match status" value="1"/>
</dbReference>
<dbReference type="PANTHER" id="PTHR10694:SF7">
    <property type="entry name" value="[HISTONE H3]-TRIMETHYL-L-LYSINE(9) DEMETHYLASE"/>
    <property type="match status" value="1"/>
</dbReference>
<dbReference type="GO" id="GO:0005634">
    <property type="term" value="C:nucleus"/>
    <property type="evidence" value="ECO:0007669"/>
    <property type="project" value="TreeGrafter"/>
</dbReference>
<name>A0AAE1GT88_9NEOP</name>
<protein>
    <submittedName>
        <fullName evidence="5">Lysine-specific demethylase 4</fullName>
    </submittedName>
</protein>
<dbReference type="InterPro" id="IPR013087">
    <property type="entry name" value="Znf_C2H2_type"/>
</dbReference>
<dbReference type="GO" id="GO:0010468">
    <property type="term" value="P:regulation of gene expression"/>
    <property type="evidence" value="ECO:0007669"/>
    <property type="project" value="TreeGrafter"/>
</dbReference>
<dbReference type="SMART" id="SM00558">
    <property type="entry name" value="JmjC"/>
    <property type="match status" value="1"/>
</dbReference>
<evidence type="ECO:0000256" key="1">
    <source>
        <dbReference type="PROSITE-ProRule" id="PRU00042"/>
    </source>
</evidence>
<feature type="domain" description="C2H2-type" evidence="3">
    <location>
        <begin position="385"/>
        <end position="412"/>
    </location>
</feature>
<keyword evidence="1" id="KW-0862">Zinc</keyword>
<dbReference type="Gene3D" id="3.30.160.60">
    <property type="entry name" value="Classic Zinc Finger"/>
    <property type="match status" value="1"/>
</dbReference>
<dbReference type="GO" id="GO:0008270">
    <property type="term" value="F:zinc ion binding"/>
    <property type="evidence" value="ECO:0007669"/>
    <property type="project" value="UniProtKB-KW"/>
</dbReference>
<keyword evidence="1" id="KW-0479">Metal-binding</keyword>
<dbReference type="EMBL" id="JAHWGI010000064">
    <property type="protein sequence ID" value="KAK3908537.1"/>
    <property type="molecule type" value="Genomic_DNA"/>
</dbReference>
<dbReference type="SUPFAM" id="SSF51197">
    <property type="entry name" value="Clavaminate synthase-like"/>
    <property type="match status" value="1"/>
</dbReference>
<evidence type="ECO:0000259" key="3">
    <source>
        <dbReference type="PROSITE" id="PS50157"/>
    </source>
</evidence>
<gene>
    <name evidence="5" type="ORF">KUF71_003349</name>
</gene>
<evidence type="ECO:0000256" key="2">
    <source>
        <dbReference type="SAM" id="MobiDB-lite"/>
    </source>
</evidence>
<dbReference type="InterPro" id="IPR003347">
    <property type="entry name" value="JmjC_dom"/>
</dbReference>
<comment type="caution">
    <text evidence="5">The sequence shown here is derived from an EMBL/GenBank/DDBJ whole genome shotgun (WGS) entry which is preliminary data.</text>
</comment>
<dbReference type="PANTHER" id="PTHR10694">
    <property type="entry name" value="LYSINE-SPECIFIC DEMETHYLASE"/>
    <property type="match status" value="1"/>
</dbReference>
<reference evidence="5" key="1">
    <citation type="submission" date="2021-07" db="EMBL/GenBank/DDBJ databases">
        <authorList>
            <person name="Catto M.A."/>
            <person name="Jacobson A."/>
            <person name="Kennedy G."/>
            <person name="Labadie P."/>
            <person name="Hunt B.G."/>
            <person name="Srinivasan R."/>
        </authorList>
    </citation>
    <scope>NUCLEOTIDE SEQUENCE</scope>
    <source>
        <strain evidence="5">PL_HMW_Pooled</strain>
        <tissue evidence="5">Head</tissue>
    </source>
</reference>
<dbReference type="GO" id="GO:0000785">
    <property type="term" value="C:chromatin"/>
    <property type="evidence" value="ECO:0007669"/>
    <property type="project" value="TreeGrafter"/>
</dbReference>
<sequence length="423" mass="47965">MYAANIDPIDMEDQHEEKIVLNITDKSGMSDMQSLMSVFGDPDVEYPGIVTPTVYVGTEGSLFQCHGEDVSLQGINMHVAGGPKIWFVVPPKYYKAFCDLLIKLGLSDDQRRCAEIIQHKFFFVDPRLVIEAKIPVHTVIQRPGEIVYLLPNAIHFGFNCNWNVNQAVNCSSRTYAYFGMLTAQRCHCEAVKPYQQVLDITRILVAAGVPDYKIELYKQNRIYDLSEECRILYPNLHPEVGVRGDCKINKEDLLGPDTEDVELWKLFQLSDRAGPSHCGGNLESMGGFEEIDLDSEEESEEAGNIHVDAEMSGEDEGEVRMCKGPVTCPECNHNTMKWGPVNGTRALRTHVKENHTSKFDEIMAVHQRRMEEYEEYRRPVKETDTVCEDCGGPFSQKSTYNRHKRNGACQRAQDKKRRKGDSA</sequence>
<evidence type="ECO:0000259" key="4">
    <source>
        <dbReference type="PROSITE" id="PS51184"/>
    </source>
</evidence>
<feature type="domain" description="JmjC" evidence="4">
    <location>
        <begin position="12"/>
        <end position="187"/>
    </location>
</feature>
<dbReference type="PROSITE" id="PS50157">
    <property type="entry name" value="ZINC_FINGER_C2H2_2"/>
    <property type="match status" value="1"/>
</dbReference>
<dbReference type="Proteomes" id="UP001219518">
    <property type="component" value="Unassembled WGS sequence"/>
</dbReference>
<keyword evidence="1" id="KW-0863">Zinc-finger</keyword>
<dbReference type="GO" id="GO:0032454">
    <property type="term" value="F:histone H3K9 demethylase activity"/>
    <property type="evidence" value="ECO:0007669"/>
    <property type="project" value="TreeGrafter"/>
</dbReference>
<dbReference type="Gene3D" id="2.60.120.650">
    <property type="entry name" value="Cupin"/>
    <property type="match status" value="1"/>
</dbReference>
<reference evidence="5" key="2">
    <citation type="journal article" date="2023" name="BMC Genomics">
        <title>Pest status, molecular evolution, and epigenetic factors derived from the genome assembly of Frankliniella fusca, a thysanopteran phytovirus vector.</title>
        <authorList>
            <person name="Catto M.A."/>
            <person name="Labadie P.E."/>
            <person name="Jacobson A.L."/>
            <person name="Kennedy G.G."/>
            <person name="Srinivasan R."/>
            <person name="Hunt B.G."/>
        </authorList>
    </citation>
    <scope>NUCLEOTIDE SEQUENCE</scope>
    <source>
        <strain evidence="5">PL_HMW_Pooled</strain>
    </source>
</reference>